<organism evidence="1 2">
    <name type="scientific">Agrobacterium tumefaciens</name>
    <dbReference type="NCBI Taxonomy" id="358"/>
    <lineage>
        <taxon>Bacteria</taxon>
        <taxon>Pseudomonadati</taxon>
        <taxon>Pseudomonadota</taxon>
        <taxon>Alphaproteobacteria</taxon>
        <taxon>Hyphomicrobiales</taxon>
        <taxon>Rhizobiaceae</taxon>
        <taxon>Rhizobium/Agrobacterium group</taxon>
        <taxon>Agrobacterium</taxon>
        <taxon>Agrobacterium tumefaciens complex</taxon>
    </lineage>
</organism>
<dbReference type="OrthoDB" id="6173093at2"/>
<sequence>MTKQPADVLDYDVDFVRWLPPGDRITSALSIIDDATALIDRTDYSDTAAKVWISGGLDGENGNVSVTIVTLEGRTKQFCFNLKIRECR</sequence>
<dbReference type="Proteomes" id="UP000035017">
    <property type="component" value="Unassembled WGS sequence"/>
</dbReference>
<name>A0A0D0J0U1_AGRTU</name>
<protein>
    <submittedName>
        <fullName evidence="1">Uncharacterized protein</fullName>
    </submittedName>
</protein>
<dbReference type="AlphaFoldDB" id="A0A0D0J0U1"/>
<comment type="caution">
    <text evidence="1">The sequence shown here is derived from an EMBL/GenBank/DDBJ whole genome shotgun (WGS) entry which is preliminary data.</text>
</comment>
<reference evidence="1 2" key="1">
    <citation type="submission" date="2014-12" db="EMBL/GenBank/DDBJ databases">
        <title>16Stimator: statistical estimation of ribosomal gene copy numbers from draft genome assemblies.</title>
        <authorList>
            <person name="Perisin M.A."/>
            <person name="Vetter M."/>
            <person name="Gilbert J.A."/>
            <person name="Bergelson J."/>
        </authorList>
    </citation>
    <scope>NUCLEOTIDE SEQUENCE [LARGE SCALE GENOMIC DNA]</scope>
    <source>
        <strain evidence="1 2">MEJ076</strain>
    </source>
</reference>
<dbReference type="Pfam" id="PF23148">
    <property type="entry name" value="Gp77"/>
    <property type="match status" value="1"/>
</dbReference>
<gene>
    <name evidence="1" type="ORF">RU07_20585</name>
</gene>
<evidence type="ECO:0000313" key="2">
    <source>
        <dbReference type="Proteomes" id="UP000035017"/>
    </source>
</evidence>
<evidence type="ECO:0000313" key="1">
    <source>
        <dbReference type="EMBL" id="KIP99074.1"/>
    </source>
</evidence>
<accession>A0A0D0J0U1</accession>
<dbReference type="InterPro" id="IPR056928">
    <property type="entry name" value="Gp77-like"/>
</dbReference>
<dbReference type="EMBL" id="JXQV01000030">
    <property type="protein sequence ID" value="KIP99074.1"/>
    <property type="molecule type" value="Genomic_DNA"/>
</dbReference>
<proteinExistence type="predicted"/>